<gene>
    <name evidence="1" type="ORF">T02_9171</name>
</gene>
<protein>
    <submittedName>
        <fullName evidence="1">Uncharacterized protein</fullName>
    </submittedName>
</protein>
<evidence type="ECO:0000313" key="2">
    <source>
        <dbReference type="Proteomes" id="UP000054721"/>
    </source>
</evidence>
<dbReference type="AlphaFoldDB" id="A0A0V1LN57"/>
<dbReference type="EMBL" id="JYDW01000024">
    <property type="protein sequence ID" value="KRZ60917.1"/>
    <property type="molecule type" value="Genomic_DNA"/>
</dbReference>
<reference evidence="1 2" key="1">
    <citation type="submission" date="2015-05" db="EMBL/GenBank/DDBJ databases">
        <title>Evolution of Trichinella species and genotypes.</title>
        <authorList>
            <person name="Korhonen P.K."/>
            <person name="Edoardo P."/>
            <person name="Giuseppe L.R."/>
            <person name="Gasser R.B."/>
        </authorList>
    </citation>
    <scope>NUCLEOTIDE SEQUENCE [LARGE SCALE GENOMIC DNA]</scope>
    <source>
        <strain evidence="1">ISS10</strain>
    </source>
</reference>
<organism evidence="1 2">
    <name type="scientific">Trichinella nativa</name>
    <dbReference type="NCBI Taxonomy" id="6335"/>
    <lineage>
        <taxon>Eukaryota</taxon>
        <taxon>Metazoa</taxon>
        <taxon>Ecdysozoa</taxon>
        <taxon>Nematoda</taxon>
        <taxon>Enoplea</taxon>
        <taxon>Dorylaimia</taxon>
        <taxon>Trichinellida</taxon>
        <taxon>Trichinellidae</taxon>
        <taxon>Trichinella</taxon>
    </lineage>
</organism>
<sequence length="87" mass="9984">MSRICELKRCFLFLKQEVVNELQLYWLDFCPGDSFSTVLEKRLLRLCCVNGGRKSFVELELYVASDWNLCCACDPAPVGLVNCHLGY</sequence>
<evidence type="ECO:0000313" key="1">
    <source>
        <dbReference type="EMBL" id="KRZ60917.1"/>
    </source>
</evidence>
<proteinExistence type="predicted"/>
<keyword evidence="2" id="KW-1185">Reference proteome</keyword>
<dbReference type="Proteomes" id="UP000054721">
    <property type="component" value="Unassembled WGS sequence"/>
</dbReference>
<name>A0A0V1LN57_9BILA</name>
<accession>A0A0V1LN57</accession>
<comment type="caution">
    <text evidence="1">The sequence shown here is derived from an EMBL/GenBank/DDBJ whole genome shotgun (WGS) entry which is preliminary data.</text>
</comment>